<protein>
    <submittedName>
        <fullName evidence="1">Uncharacterized protein</fullName>
    </submittedName>
</protein>
<dbReference type="EMBL" id="PP935706">
    <property type="protein sequence ID" value="XDJ01391.1"/>
    <property type="molecule type" value="Genomic_DNA"/>
</dbReference>
<organism evidence="1">
    <name type="scientific">Salmonella phage vB_SE130_2P</name>
    <dbReference type="NCBI Taxonomy" id="3236707"/>
    <lineage>
        <taxon>Viruses</taxon>
    </lineage>
</organism>
<evidence type="ECO:0000313" key="1">
    <source>
        <dbReference type="EMBL" id="XDJ01391.1"/>
    </source>
</evidence>
<proteinExistence type="predicted"/>
<sequence length="29" mass="3369">MPFCTELNHLSVKAVYEDPRRSPASMNQF</sequence>
<accession>A0AB39C424</accession>
<name>A0AB39C424_9VIRU</name>
<reference evidence="1" key="1">
    <citation type="submission" date="2024-06" db="EMBL/GenBank/DDBJ databases">
        <authorList>
            <person name="Mutai I.J."/>
            <person name="Gurusinghe A."/>
            <person name="Wang B."/>
            <person name="Clark M."/>
            <person name="Bhandare S.G."/>
        </authorList>
    </citation>
    <scope>NUCLEOTIDE SEQUENCE</scope>
</reference>